<dbReference type="Proteomes" id="UP000281406">
    <property type="component" value="Unassembled WGS sequence"/>
</dbReference>
<protein>
    <recommendedName>
        <fullName evidence="2">Retrotransposon gag domain-containing protein</fullName>
    </recommendedName>
</protein>
<dbReference type="InterPro" id="IPR005162">
    <property type="entry name" value="Retrotrans_gag_dom"/>
</dbReference>
<feature type="compositionally biased region" description="Basic residues" evidence="1">
    <location>
        <begin position="114"/>
        <end position="128"/>
    </location>
</feature>
<dbReference type="Pfam" id="PF03732">
    <property type="entry name" value="Retrotrans_gag"/>
    <property type="match status" value="1"/>
</dbReference>
<reference evidence="3 4" key="1">
    <citation type="submission" date="2018-10" db="EMBL/GenBank/DDBJ databases">
        <title>Genome assembly for a Yunnan-Guizhou Plateau 3E fish, Anabarilius grahami (Regan), and its evolutionary and genetic applications.</title>
        <authorList>
            <person name="Jiang W."/>
        </authorList>
    </citation>
    <scope>NUCLEOTIDE SEQUENCE [LARGE SCALE GENOMIC DNA]</scope>
    <source>
        <strain evidence="3">AG-KIZ</strain>
        <tissue evidence="3">Muscle</tissue>
    </source>
</reference>
<evidence type="ECO:0000313" key="4">
    <source>
        <dbReference type="Proteomes" id="UP000281406"/>
    </source>
</evidence>
<feature type="region of interest" description="Disordered" evidence="1">
    <location>
        <begin position="101"/>
        <end position="128"/>
    </location>
</feature>
<organism evidence="3 4">
    <name type="scientific">Anabarilius grahami</name>
    <name type="common">Kanglang fish</name>
    <name type="synonym">Barilius grahami</name>
    <dbReference type="NCBI Taxonomy" id="495550"/>
    <lineage>
        <taxon>Eukaryota</taxon>
        <taxon>Metazoa</taxon>
        <taxon>Chordata</taxon>
        <taxon>Craniata</taxon>
        <taxon>Vertebrata</taxon>
        <taxon>Euteleostomi</taxon>
        <taxon>Actinopterygii</taxon>
        <taxon>Neopterygii</taxon>
        <taxon>Teleostei</taxon>
        <taxon>Ostariophysi</taxon>
        <taxon>Cypriniformes</taxon>
        <taxon>Xenocyprididae</taxon>
        <taxon>Xenocypridinae</taxon>
        <taxon>Xenocypridinae incertae sedis</taxon>
        <taxon>Anabarilius</taxon>
    </lineage>
</organism>
<dbReference type="EMBL" id="RJVU01049572">
    <property type="protein sequence ID" value="ROL42564.1"/>
    <property type="molecule type" value="Genomic_DNA"/>
</dbReference>
<evidence type="ECO:0000259" key="2">
    <source>
        <dbReference type="Pfam" id="PF03732"/>
    </source>
</evidence>
<feature type="compositionally biased region" description="Pro residues" evidence="1">
    <location>
        <begin position="194"/>
        <end position="210"/>
    </location>
</feature>
<name>A0A3N0Y8U6_ANAGA</name>
<dbReference type="OrthoDB" id="8963682at2759"/>
<sequence>MGIFLVPVPSRKRQPRLSVEDRLWMLRQDDRPLEQYVEEFAELSSQVSWPDAILNSCFLRGLDEDTIRFCEPECLYSLVESINLVLSLNGSEFEIEEVHSGCAPGLQPETTPKPSKRRATKRSRRSKRPVFAEAAPVFVEPASACQEPPSEEKWLIDFWTEPAPPAFPEPRSSLPRAPLQPSPSPAPAAHEPAPAAPPWPAKAPDPPWPPTAHWSHHGMTVRGWSLHWTTVRGR</sequence>
<accession>A0A3N0Y8U6</accession>
<evidence type="ECO:0000256" key="1">
    <source>
        <dbReference type="SAM" id="MobiDB-lite"/>
    </source>
</evidence>
<proteinExistence type="predicted"/>
<feature type="region of interest" description="Disordered" evidence="1">
    <location>
        <begin position="166"/>
        <end position="216"/>
    </location>
</feature>
<comment type="caution">
    <text evidence="3">The sequence shown here is derived from an EMBL/GenBank/DDBJ whole genome shotgun (WGS) entry which is preliminary data.</text>
</comment>
<dbReference type="AlphaFoldDB" id="A0A3N0Y8U6"/>
<evidence type="ECO:0000313" key="3">
    <source>
        <dbReference type="EMBL" id="ROL42564.1"/>
    </source>
</evidence>
<feature type="domain" description="Retrotransposon gag" evidence="2">
    <location>
        <begin position="19"/>
        <end position="64"/>
    </location>
</feature>
<keyword evidence="4" id="KW-1185">Reference proteome</keyword>
<gene>
    <name evidence="3" type="ORF">DPX16_13971</name>
</gene>